<feature type="transmembrane region" description="Helical" evidence="1">
    <location>
        <begin position="23"/>
        <end position="45"/>
    </location>
</feature>
<evidence type="ECO:0000256" key="1">
    <source>
        <dbReference type="SAM" id="Phobius"/>
    </source>
</evidence>
<dbReference type="Proteomes" id="UP000003613">
    <property type="component" value="Unassembled WGS sequence"/>
</dbReference>
<keyword evidence="1" id="KW-0472">Membrane</keyword>
<name>I4HAL4_MICAE</name>
<dbReference type="EMBL" id="CAIM01000408">
    <property type="protein sequence ID" value="CCI19088.1"/>
    <property type="molecule type" value="Genomic_DNA"/>
</dbReference>
<dbReference type="AlphaFoldDB" id="I4HAL4"/>
<dbReference type="HOGENOM" id="CLU_703596_0_0_3"/>
<reference evidence="2 3" key="1">
    <citation type="submission" date="2012-04" db="EMBL/GenBank/DDBJ databases">
        <authorList>
            <person name="Genoscope - CEA"/>
        </authorList>
    </citation>
    <scope>NUCLEOTIDE SEQUENCE [LARGE SCALE GENOMIC DNA]</scope>
    <source>
        <strain evidence="2 3">9807</strain>
    </source>
</reference>
<sequence>MRFYLEYINHLGRLQKKSAHRRLQAGFTITEVLLAGLMMLIAVLVSGNGVINLLRSNYRANADSEIQNNLNRTLEFVSDEVRRARRIADSEAAINTTQVPDWEKIKAKGARAVLAFQIPNPTNPNLPLLNQIVYYTTGPENGLTGPRVLWRHGPNLDANGNYITPDNIVTWESYPVTDMLAAPANNPNCPENFNRIPDLGNVDDFYTCVRQGRGNQVILNANAQVKMTTNEAVNYFVSTGVFPRAALPLFRIVRAFNLDRGGGSGKATLPVLTVPAAVTAKLIKGTKPCTFTLGANPFLDSACGVIAEPDKDWEEAVKKGSEGALDSPVLAKAGDGIVVHVNGLLNANNGADQTVDVYTSDSSSLPSDTIDSLDNNQILFVLTRTTPPDSYSILVTIEPK</sequence>
<proteinExistence type="predicted"/>
<organism evidence="2 3">
    <name type="scientific">Microcystis aeruginosa PCC 9807</name>
    <dbReference type="NCBI Taxonomy" id="1160283"/>
    <lineage>
        <taxon>Bacteria</taxon>
        <taxon>Bacillati</taxon>
        <taxon>Cyanobacteriota</taxon>
        <taxon>Cyanophyceae</taxon>
        <taxon>Oscillatoriophycideae</taxon>
        <taxon>Chroococcales</taxon>
        <taxon>Microcystaceae</taxon>
        <taxon>Microcystis</taxon>
    </lineage>
</organism>
<keyword evidence="1" id="KW-1133">Transmembrane helix</keyword>
<keyword evidence="1" id="KW-0812">Transmembrane</keyword>
<gene>
    <name evidence="2" type="ORF">MICAF_4660011</name>
</gene>
<evidence type="ECO:0000313" key="3">
    <source>
        <dbReference type="Proteomes" id="UP000003613"/>
    </source>
</evidence>
<accession>I4HAL4</accession>
<comment type="caution">
    <text evidence="2">The sequence shown here is derived from an EMBL/GenBank/DDBJ whole genome shotgun (WGS) entry which is preliminary data.</text>
</comment>
<evidence type="ECO:0008006" key="4">
    <source>
        <dbReference type="Google" id="ProtNLM"/>
    </source>
</evidence>
<protein>
    <recommendedName>
        <fullName evidence="4">Type 4 pilin-like protein</fullName>
    </recommendedName>
</protein>
<evidence type="ECO:0000313" key="2">
    <source>
        <dbReference type="EMBL" id="CCI19088.1"/>
    </source>
</evidence>
<dbReference type="RefSeq" id="WP_002789123.1">
    <property type="nucleotide sequence ID" value="NZ_HE973365.1"/>
</dbReference>